<proteinExistence type="predicted"/>
<sequence>MQYQVLYAHKTRENFCEWDYQGKKWKLKQQYQEYRIICLLKATSELPEQKAPLEFRHPKFVKWEEEFKKKFFIWNDLAKRFHKFIQLKKVGQENTQNNPNRINGRRQTKQTMKEVQQINRDDIREVTKNIRINQEVFHLECLSLDKSIPKLINRLTDKEIRIQLNGDGLFKQKKVQLIKTK</sequence>
<evidence type="ECO:0000313" key="3">
    <source>
        <dbReference type="Proteomes" id="UP000689195"/>
    </source>
</evidence>
<reference evidence="2" key="1">
    <citation type="submission" date="2021-01" db="EMBL/GenBank/DDBJ databases">
        <authorList>
            <consortium name="Genoscope - CEA"/>
            <person name="William W."/>
        </authorList>
    </citation>
    <scope>NUCLEOTIDE SEQUENCE</scope>
</reference>
<feature type="region of interest" description="Disordered" evidence="1">
    <location>
        <begin position="92"/>
        <end position="111"/>
    </location>
</feature>
<evidence type="ECO:0000313" key="2">
    <source>
        <dbReference type="EMBL" id="CAD8213658.1"/>
    </source>
</evidence>
<keyword evidence="3" id="KW-1185">Reference proteome</keyword>
<dbReference type="AlphaFoldDB" id="A0A8S1YJF8"/>
<organism evidence="2 3">
    <name type="scientific">Paramecium pentaurelia</name>
    <dbReference type="NCBI Taxonomy" id="43138"/>
    <lineage>
        <taxon>Eukaryota</taxon>
        <taxon>Sar</taxon>
        <taxon>Alveolata</taxon>
        <taxon>Ciliophora</taxon>
        <taxon>Intramacronucleata</taxon>
        <taxon>Oligohymenophorea</taxon>
        <taxon>Peniculida</taxon>
        <taxon>Parameciidae</taxon>
        <taxon>Paramecium</taxon>
    </lineage>
</organism>
<comment type="caution">
    <text evidence="2">The sequence shown here is derived from an EMBL/GenBank/DDBJ whole genome shotgun (WGS) entry which is preliminary data.</text>
</comment>
<evidence type="ECO:0000256" key="1">
    <source>
        <dbReference type="SAM" id="MobiDB-lite"/>
    </source>
</evidence>
<protein>
    <submittedName>
        <fullName evidence="2">Uncharacterized protein</fullName>
    </submittedName>
</protein>
<accession>A0A8S1YJF8</accession>
<dbReference type="Proteomes" id="UP000689195">
    <property type="component" value="Unassembled WGS sequence"/>
</dbReference>
<feature type="compositionally biased region" description="Polar residues" evidence="1">
    <location>
        <begin position="92"/>
        <end position="101"/>
    </location>
</feature>
<name>A0A8S1YJF8_9CILI</name>
<dbReference type="EMBL" id="CAJJDO010000183">
    <property type="protein sequence ID" value="CAD8213658.1"/>
    <property type="molecule type" value="Genomic_DNA"/>
</dbReference>
<gene>
    <name evidence="2" type="ORF">PPENT_87.1.T1830029</name>
</gene>